<evidence type="ECO:0000256" key="5">
    <source>
        <dbReference type="SAM" id="MobiDB-lite"/>
    </source>
</evidence>
<gene>
    <name evidence="7" type="ORF">JY651_10795</name>
</gene>
<dbReference type="PANTHER" id="PTHR42693">
    <property type="entry name" value="ARYLSULFATASE FAMILY MEMBER"/>
    <property type="match status" value="1"/>
</dbReference>
<dbReference type="InterPro" id="IPR000917">
    <property type="entry name" value="Sulfatase_N"/>
</dbReference>
<dbReference type="Gene3D" id="3.40.720.10">
    <property type="entry name" value="Alkaline Phosphatase, subunit A"/>
    <property type="match status" value="1"/>
</dbReference>
<dbReference type="PANTHER" id="PTHR42693:SF43">
    <property type="entry name" value="BLL2667 PROTEIN"/>
    <property type="match status" value="1"/>
</dbReference>
<protein>
    <submittedName>
        <fullName evidence="7">Arylsulfatase</fullName>
    </submittedName>
</protein>
<accession>A0ABX7P4L1</accession>
<proteinExistence type="inferred from homology"/>
<evidence type="ECO:0000259" key="6">
    <source>
        <dbReference type="Pfam" id="PF00884"/>
    </source>
</evidence>
<reference evidence="7 8" key="1">
    <citation type="submission" date="2021-02" db="EMBL/GenBank/DDBJ databases">
        <title>De Novo genome assembly of isolated myxobacteria.</title>
        <authorList>
            <person name="Stevens D.C."/>
        </authorList>
    </citation>
    <scope>NUCLEOTIDE SEQUENCE [LARGE SCALE GENOMIC DNA]</scope>
    <source>
        <strain evidence="8">SCPEA02</strain>
    </source>
</reference>
<keyword evidence="4" id="KW-0106">Calcium</keyword>
<dbReference type="Proteomes" id="UP000662747">
    <property type="component" value="Chromosome"/>
</dbReference>
<evidence type="ECO:0000313" key="7">
    <source>
        <dbReference type="EMBL" id="QSQ25376.1"/>
    </source>
</evidence>
<comment type="similarity">
    <text evidence="1">Belongs to the sulfatase family.</text>
</comment>
<dbReference type="SUPFAM" id="SSF53649">
    <property type="entry name" value="Alkaline phosphatase-like"/>
    <property type="match status" value="1"/>
</dbReference>
<dbReference type="PROSITE" id="PS00523">
    <property type="entry name" value="SULFATASE_1"/>
    <property type="match status" value="1"/>
</dbReference>
<dbReference type="RefSeq" id="WP_206726931.1">
    <property type="nucleotide sequence ID" value="NZ_CP071090.1"/>
</dbReference>
<keyword evidence="8" id="KW-1185">Reference proteome</keyword>
<evidence type="ECO:0000256" key="2">
    <source>
        <dbReference type="ARBA" id="ARBA00022723"/>
    </source>
</evidence>
<dbReference type="CDD" id="cd16025">
    <property type="entry name" value="PAS_like"/>
    <property type="match status" value="1"/>
</dbReference>
<evidence type="ECO:0000313" key="8">
    <source>
        <dbReference type="Proteomes" id="UP000662747"/>
    </source>
</evidence>
<dbReference type="SUPFAM" id="SSF49899">
    <property type="entry name" value="Concanavalin A-like lectins/glucanases"/>
    <property type="match status" value="1"/>
</dbReference>
<dbReference type="Gene3D" id="3.30.1120.10">
    <property type="match status" value="1"/>
</dbReference>
<dbReference type="InterPro" id="IPR050738">
    <property type="entry name" value="Sulfatase"/>
</dbReference>
<organism evidence="7 8">
    <name type="scientific">Pyxidicoccus parkwayensis</name>
    <dbReference type="NCBI Taxonomy" id="2813578"/>
    <lineage>
        <taxon>Bacteria</taxon>
        <taxon>Pseudomonadati</taxon>
        <taxon>Myxococcota</taxon>
        <taxon>Myxococcia</taxon>
        <taxon>Myxococcales</taxon>
        <taxon>Cystobacterineae</taxon>
        <taxon>Myxococcaceae</taxon>
        <taxon>Pyxidicoccus</taxon>
    </lineage>
</organism>
<dbReference type="InterPro" id="IPR017850">
    <property type="entry name" value="Alkaline_phosphatase_core_sf"/>
</dbReference>
<name>A0ABX7P4L1_9BACT</name>
<evidence type="ECO:0000256" key="4">
    <source>
        <dbReference type="ARBA" id="ARBA00022837"/>
    </source>
</evidence>
<feature type="region of interest" description="Disordered" evidence="5">
    <location>
        <begin position="1"/>
        <end position="24"/>
    </location>
</feature>
<dbReference type="EMBL" id="CP071090">
    <property type="protein sequence ID" value="QSQ25376.1"/>
    <property type="molecule type" value="Genomic_DNA"/>
</dbReference>
<dbReference type="Pfam" id="PF00884">
    <property type="entry name" value="Sulfatase"/>
    <property type="match status" value="1"/>
</dbReference>
<keyword evidence="2" id="KW-0479">Metal-binding</keyword>
<dbReference type="InterPro" id="IPR013320">
    <property type="entry name" value="ConA-like_dom_sf"/>
</dbReference>
<dbReference type="InterPro" id="IPR024607">
    <property type="entry name" value="Sulfatase_CS"/>
</dbReference>
<feature type="domain" description="Sulfatase N-terminal" evidence="6">
    <location>
        <begin position="61"/>
        <end position="476"/>
    </location>
</feature>
<evidence type="ECO:0000256" key="3">
    <source>
        <dbReference type="ARBA" id="ARBA00022801"/>
    </source>
</evidence>
<keyword evidence="3" id="KW-0378">Hydrolase</keyword>
<sequence>MKKNGRRRAGDAAATSPNETLPREVLPIPDRLYQGVRPFSARDPSAKFPPIVPLRPPGGAPNILVILLDDVGFGASSAFGGVINTPTAERLASGGLRYNRFHTTALCSPTRAALLTGRNHHAVGFGGITEIATSSPGYTCMRPNHCAPVAEVLKLNGYSTAQFGKCHEVPVWETSPVGPFDRWPTGSGFEYFFGFVGGETNQYYPALYENTTPVEPDRTPEQGYHFMEDMTDRAIDWVRQQKALTPDKPFFCYFAPGATHAPHHVPKAWADKYKGRFDGGWDKLREDIFARQKKLGVIPKDAVLTPRPKEIPAWNEMPEKLRPVLARQMEVYAGFLEYADTHVGRLIDAVAKQDILEDTLVYYIIGDNGASAEGTLNGTFNEGLIFNEVMGVETPDFLIQRMDKFGTPEAYNHYAVGWAHAMDTPYQWTKQVASHYGGTRNGCIVHWPRGIQAKGEVRSQFTHVIDVAPTILEAAGLPQPMLVHGVQQTPMQGVSMDYSFDDAKAPERHQTQYFEMFGNRGIYHQGWTAVTRHRTPWEPQPLRSLEDDVWELYDTTKDWTQARDVAAELPDKLRELKQLFLIEAAKYYVLPLDDRGAERFNAEIAGRPELIQGDSQVLSGSMRRLSENSMLNIKNKSHSVTAEVEIPDGGANGVIVTQGGAFGGWCLFVRGGRLQYCYNYGGLSRSYVEADRVIPAGTHQVRMEFKYDGGGVGKGGDVTLYVDGKKVGRGRVEQTLAYTLSLDETADVGMELGSPVAEGFHNGDSRFTGRVKWVQLDKGREDFDHFLSPQERFRQAMARQ</sequence>
<evidence type="ECO:0000256" key="1">
    <source>
        <dbReference type="ARBA" id="ARBA00008779"/>
    </source>
</evidence>